<evidence type="ECO:0000256" key="10">
    <source>
        <dbReference type="ARBA" id="ARBA00022833"/>
    </source>
</evidence>
<dbReference type="GO" id="GO:1903265">
    <property type="term" value="P:positive regulation of tumor necrosis factor-mediated signaling pathway"/>
    <property type="evidence" value="ECO:0007669"/>
    <property type="project" value="Ensembl"/>
</dbReference>
<dbReference type="HOGENOM" id="CLU_015489_6_0_1"/>
<dbReference type="KEGG" id="cpoc:100724670"/>
<dbReference type="InterPro" id="IPR018486">
    <property type="entry name" value="Hemopexin_CS"/>
</dbReference>
<dbReference type="InParanoid" id="H0VPL5"/>
<feature type="binding site" evidence="17">
    <location>
        <position position="185"/>
    </location>
    <ligand>
        <name>Zn(2+)</name>
        <dbReference type="ChEBI" id="CHEBI:29105"/>
        <label>1</label>
    </ligand>
</feature>
<evidence type="ECO:0000256" key="1">
    <source>
        <dbReference type="ARBA" id="ARBA00004498"/>
    </source>
</evidence>
<evidence type="ECO:0000256" key="16">
    <source>
        <dbReference type="PIRSR" id="PIRSR001191-2"/>
    </source>
</evidence>
<feature type="active site" evidence="15">
    <location>
        <position position="221"/>
    </location>
</feature>
<dbReference type="InterPro" id="IPR006026">
    <property type="entry name" value="Peptidase_Metallo"/>
</dbReference>
<evidence type="ECO:0000259" key="22">
    <source>
        <dbReference type="SMART" id="SM00235"/>
    </source>
</evidence>
<evidence type="ECO:0000313" key="24">
    <source>
        <dbReference type="Proteomes" id="UP000005447"/>
    </source>
</evidence>
<accession>H0VPL5</accession>
<feature type="repeat" description="Hemopexin" evidence="20">
    <location>
        <begin position="377"/>
        <end position="423"/>
    </location>
</feature>
<feature type="binding site" evidence="16">
    <location>
        <position position="220"/>
    </location>
    <ligand>
        <name>Zn(2+)</name>
        <dbReference type="ChEBI" id="CHEBI:29105"/>
        <label>2</label>
        <note>catalytic</note>
    </ligand>
</feature>
<dbReference type="SUPFAM" id="SSF47090">
    <property type="entry name" value="PGBD-like"/>
    <property type="match status" value="1"/>
</dbReference>
<dbReference type="SMART" id="SM00120">
    <property type="entry name" value="HX"/>
    <property type="match status" value="4"/>
</dbReference>
<dbReference type="Pfam" id="PF00045">
    <property type="entry name" value="Hemopexin"/>
    <property type="match status" value="4"/>
</dbReference>
<dbReference type="Pfam" id="PF01471">
    <property type="entry name" value="PG_binding_1"/>
    <property type="match status" value="1"/>
</dbReference>
<dbReference type="PIRSF" id="PIRSF001191">
    <property type="entry name" value="Peptidase_M10A_matrix"/>
    <property type="match status" value="1"/>
</dbReference>
<feature type="binding site" evidence="17">
    <location>
        <position position="203"/>
    </location>
    <ligand>
        <name>Ca(2+)</name>
        <dbReference type="ChEBI" id="CHEBI:29108"/>
        <label>1</label>
    </ligand>
</feature>
<dbReference type="GO" id="GO:0043120">
    <property type="term" value="F:tumor necrosis factor binding"/>
    <property type="evidence" value="ECO:0007669"/>
    <property type="project" value="Ensembl"/>
</dbReference>
<dbReference type="Ensembl" id="ENSCPOT00000013953.3">
    <property type="protein sequence ID" value="ENSCPOP00000012446.2"/>
    <property type="gene ID" value="ENSCPOG00000013813.4"/>
</dbReference>
<gene>
    <name evidence="23" type="primary">MMP8</name>
</gene>
<evidence type="ECO:0000256" key="5">
    <source>
        <dbReference type="ARBA" id="ARBA00022670"/>
    </source>
</evidence>
<dbReference type="GO" id="GO:0071222">
    <property type="term" value="P:cellular response to lipopolysaccharide"/>
    <property type="evidence" value="ECO:0007669"/>
    <property type="project" value="Ensembl"/>
</dbReference>
<dbReference type="FunCoup" id="H0VPL5">
    <property type="interactions" value="82"/>
</dbReference>
<dbReference type="GO" id="GO:0006508">
    <property type="term" value="P:proteolysis"/>
    <property type="evidence" value="ECO:0007669"/>
    <property type="project" value="UniProtKB-KW"/>
</dbReference>
<dbReference type="CDD" id="cd04278">
    <property type="entry name" value="ZnMc_MMP"/>
    <property type="match status" value="1"/>
</dbReference>
<feature type="binding site" evidence="16">
    <location>
        <position position="224"/>
    </location>
    <ligand>
        <name>Zn(2+)</name>
        <dbReference type="ChEBI" id="CHEBI:29105"/>
        <label>2</label>
        <note>catalytic</note>
    </ligand>
</feature>
<keyword evidence="6 16" id="KW-0479">Metal-binding</keyword>
<dbReference type="InterPro" id="IPR033739">
    <property type="entry name" value="M10A_MMP"/>
</dbReference>
<evidence type="ECO:0000256" key="14">
    <source>
        <dbReference type="ARBA" id="ARBA00023157"/>
    </source>
</evidence>
<evidence type="ECO:0000256" key="19">
    <source>
        <dbReference type="PIRSR" id="PIRSR621190-4"/>
    </source>
</evidence>
<feature type="binding site" description="in inhibited form" evidence="17">
    <location>
        <position position="94"/>
    </location>
    <ligand>
        <name>Zn(2+)</name>
        <dbReference type="ChEBI" id="CHEBI:29105"/>
        <label>2</label>
        <note>catalytic</note>
    </ligand>
</feature>
<dbReference type="OMA" id="RSNLWLN"/>
<dbReference type="InterPro" id="IPR024079">
    <property type="entry name" value="MetalloPept_cat_dom_sf"/>
</dbReference>
<feature type="binding site" evidence="17">
    <location>
        <position position="178"/>
    </location>
    <ligand>
        <name>Ca(2+)</name>
        <dbReference type="ChEBI" id="CHEBI:29108"/>
        <label>3</label>
    </ligand>
</feature>
<feature type="binding site" evidence="17">
    <location>
        <position position="172"/>
    </location>
    <ligand>
        <name>Zn(2+)</name>
        <dbReference type="ChEBI" id="CHEBI:29105"/>
        <label>1</label>
    </ligand>
</feature>
<keyword evidence="13" id="KW-0865">Zymogen</keyword>
<dbReference type="PRINTS" id="PR00138">
    <property type="entry name" value="MATRIXIN"/>
</dbReference>
<sequence length="468" mass="53439">MLCLKILVFLLFLHAQPAKPSPIPSESSEDQSTQIAQNYLEKFYHLQVKNYRSSIQNSTDMFVEKLKEMQHFFGLNVTGKPNAETLEMMKRPRCGVPDSGEYMMTPGNPKWKHTSLTYRIVNYTPQLFQADVETAIEKAFQVWSGASPLTFTRTTEKEADINIGFFHRDHGDNSPFDGPNGILAHAFQPGQGIGGDAHFDAEEIWTVSSKGYNLFLVAAHEFGHSLGLSHSTDPGALMYPNYAFSDPNTYSLPQDDINGIQAIYGPSNNPIQPTGPSTPTACDPRLTFDAVTTLRGEIFFFKDKFFWRRHPQQQVLDLNFISLFWPSLPNGIQAAYEDSDKDLVFIFKGNHYWVMNGYDIQQGYPRDISNFGFPSTVRAIDAAVFYRGKTYFFVNNLFWRYDNRRQSMDQGFPKCTSIAFPGIRSRIDAVFQENNVFLFFSGPNYYAFDFTAQRVIRHGRSNLWLNCR</sequence>
<feature type="chain" id="PRO_5016863451" evidence="21">
    <location>
        <begin position="21"/>
        <end position="468"/>
    </location>
</feature>
<dbReference type="GO" id="GO:0008270">
    <property type="term" value="F:zinc ion binding"/>
    <property type="evidence" value="ECO:0007669"/>
    <property type="project" value="InterPro"/>
</dbReference>
<dbReference type="OrthoDB" id="406838at2759"/>
<feature type="domain" description="Peptidase metallopeptidase" evidence="22">
    <location>
        <begin position="107"/>
        <end position="266"/>
    </location>
</feature>
<dbReference type="InterPro" id="IPR002477">
    <property type="entry name" value="Peptidoglycan-bd-like"/>
</dbReference>
<dbReference type="SMART" id="SM00235">
    <property type="entry name" value="ZnMc"/>
    <property type="match status" value="1"/>
</dbReference>
<proteinExistence type="inferred from homology"/>
<keyword evidence="12" id="KW-0482">Metalloprotease</keyword>
<reference evidence="23" key="3">
    <citation type="submission" date="2025-09" db="UniProtKB">
        <authorList>
            <consortium name="Ensembl"/>
        </authorList>
    </citation>
    <scope>IDENTIFICATION</scope>
    <source>
        <strain evidence="23">2N</strain>
    </source>
</reference>
<name>H0VPL5_CAVPO</name>
<dbReference type="InterPro" id="IPR001818">
    <property type="entry name" value="Pept_M10_metallopeptidase"/>
</dbReference>
<dbReference type="GO" id="GO:0004252">
    <property type="term" value="F:serine-type endopeptidase activity"/>
    <property type="evidence" value="ECO:0007669"/>
    <property type="project" value="Ensembl"/>
</dbReference>
<dbReference type="PROSITE" id="PS00546">
    <property type="entry name" value="CYSTEINE_SWITCH"/>
    <property type="match status" value="1"/>
</dbReference>
<evidence type="ECO:0000313" key="23">
    <source>
        <dbReference type="Ensembl" id="ENSCPOP00000012446.2"/>
    </source>
</evidence>
<dbReference type="GO" id="GO:0030574">
    <property type="term" value="P:collagen catabolic process"/>
    <property type="evidence" value="ECO:0007669"/>
    <property type="project" value="TreeGrafter"/>
</dbReference>
<evidence type="ECO:0000256" key="13">
    <source>
        <dbReference type="ARBA" id="ARBA00023145"/>
    </source>
</evidence>
<keyword evidence="8" id="KW-0677">Repeat</keyword>
<reference evidence="23" key="2">
    <citation type="submission" date="2025-08" db="UniProtKB">
        <authorList>
            <consortium name="Ensembl"/>
        </authorList>
    </citation>
    <scope>IDENTIFICATION</scope>
    <source>
        <strain evidence="23">2N</strain>
    </source>
</reference>
<evidence type="ECO:0000256" key="9">
    <source>
        <dbReference type="ARBA" id="ARBA00022801"/>
    </source>
</evidence>
<dbReference type="Proteomes" id="UP000005447">
    <property type="component" value="Unassembled WGS sequence"/>
</dbReference>
<dbReference type="InterPro" id="IPR036365">
    <property type="entry name" value="PGBD-like_sf"/>
</dbReference>
<dbReference type="SUPFAM" id="SSF55486">
    <property type="entry name" value="Metalloproteases ('zincins'), catalytic domain"/>
    <property type="match status" value="1"/>
</dbReference>
<evidence type="ECO:0000256" key="6">
    <source>
        <dbReference type="ARBA" id="ARBA00022723"/>
    </source>
</evidence>
<feature type="binding site" evidence="17">
    <location>
        <position position="383"/>
    </location>
    <ligand>
        <name>Ca(2+)</name>
        <dbReference type="ChEBI" id="CHEBI:29108"/>
        <label>5</label>
    </ligand>
</feature>
<evidence type="ECO:0000256" key="17">
    <source>
        <dbReference type="PIRSR" id="PIRSR621190-2"/>
    </source>
</evidence>
<dbReference type="GO" id="GO:0004222">
    <property type="term" value="F:metalloendopeptidase activity"/>
    <property type="evidence" value="ECO:0007669"/>
    <property type="project" value="InterPro"/>
</dbReference>
<dbReference type="GO" id="GO:0032760">
    <property type="term" value="P:positive regulation of tumor necrosis factor production"/>
    <property type="evidence" value="ECO:0007669"/>
    <property type="project" value="Ensembl"/>
</dbReference>
<dbReference type="GeneTree" id="ENSGT00940000161871"/>
<keyword evidence="9" id="KW-0378">Hydrolase</keyword>
<dbReference type="GeneID" id="100724670"/>
<evidence type="ECO:0000256" key="21">
    <source>
        <dbReference type="SAM" id="SignalP"/>
    </source>
</evidence>
<dbReference type="GO" id="GO:0005615">
    <property type="term" value="C:extracellular space"/>
    <property type="evidence" value="ECO:0007669"/>
    <property type="project" value="Ensembl"/>
</dbReference>
<dbReference type="FunFam" id="3.40.390.10:FF:000007">
    <property type="entry name" value="Collagenase 3"/>
    <property type="match status" value="1"/>
</dbReference>
<evidence type="ECO:0000256" key="3">
    <source>
        <dbReference type="ARBA" id="ARBA00022525"/>
    </source>
</evidence>
<feature type="signal peptide" evidence="21">
    <location>
        <begin position="1"/>
        <end position="20"/>
    </location>
</feature>
<dbReference type="Gene3D" id="2.110.10.10">
    <property type="entry name" value="Hemopexin-like domain"/>
    <property type="match status" value="1"/>
</dbReference>
<feature type="binding site" evidence="17">
    <location>
        <position position="160"/>
    </location>
    <ligand>
        <name>Ca(2+)</name>
        <dbReference type="ChEBI" id="CHEBI:29108"/>
        <label>2</label>
    </ligand>
</feature>
<dbReference type="CTD" id="4317"/>
<dbReference type="FunFam" id="2.110.10.10:FF:000002">
    <property type="entry name" value="Matrix metallopeptidase 3"/>
    <property type="match status" value="1"/>
</dbReference>
<dbReference type="STRING" id="10141.ENSCPOP00000012446"/>
<feature type="binding site" evidence="17">
    <location>
        <position position="194"/>
    </location>
    <ligand>
        <name>Ca(2+)</name>
        <dbReference type="ChEBI" id="CHEBI:29108"/>
        <label>2</label>
    </ligand>
</feature>
<feature type="binding site" evidence="17">
    <location>
        <position position="203"/>
    </location>
    <ligand>
        <name>Ca(2+)</name>
        <dbReference type="ChEBI" id="CHEBI:29108"/>
        <label>3</label>
    </ligand>
</feature>
<dbReference type="RefSeq" id="XP_003472841.1">
    <property type="nucleotide sequence ID" value="XM_003472793.4"/>
</dbReference>
<comment type="cofactor">
    <cofactor evidence="17">
        <name>Ca(2+)</name>
        <dbReference type="ChEBI" id="CHEBI:29108"/>
    </cofactor>
    <text evidence="17">Can bind about 5 Ca(2+) ions per subunit.</text>
</comment>
<feature type="disulfide bond" evidence="18">
    <location>
        <begin position="282"/>
        <end position="467"/>
    </location>
</feature>
<keyword evidence="10 16" id="KW-0862">Zinc</keyword>
<feature type="binding site" evidence="17">
    <location>
        <position position="196"/>
    </location>
    <ligand>
        <name>Ca(2+)</name>
        <dbReference type="ChEBI" id="CHEBI:29108"/>
        <label>2</label>
    </ligand>
</feature>
<keyword evidence="7 21" id="KW-0732">Signal</keyword>
<feature type="repeat" description="Hemopexin" evidence="20">
    <location>
        <begin position="329"/>
        <end position="375"/>
    </location>
</feature>
<dbReference type="VEuPathDB" id="HostDB:ENSCPOG00000013813"/>
<feature type="binding site" evidence="17">
    <location>
        <position position="335"/>
    </location>
    <ligand>
        <name>Ca(2+)</name>
        <dbReference type="ChEBI" id="CHEBI:29108"/>
        <label>5</label>
    </ligand>
</feature>
<dbReference type="CDD" id="cd00094">
    <property type="entry name" value="HX"/>
    <property type="match status" value="1"/>
</dbReference>
<keyword evidence="3" id="KW-0964">Secreted</keyword>
<dbReference type="InterPro" id="IPR021190">
    <property type="entry name" value="Pept_M10A"/>
</dbReference>
<feature type="binding site" evidence="17">
    <location>
        <position position="177"/>
    </location>
    <ligand>
        <name>Ca(2+)</name>
        <dbReference type="ChEBI" id="CHEBI:29108"/>
        <label>3</label>
    </ligand>
</feature>
<evidence type="ECO:0000256" key="7">
    <source>
        <dbReference type="ARBA" id="ARBA00022729"/>
    </source>
</evidence>
<dbReference type="Pfam" id="PF00413">
    <property type="entry name" value="Peptidase_M10"/>
    <property type="match status" value="1"/>
</dbReference>
<evidence type="ECO:0000256" key="11">
    <source>
        <dbReference type="ARBA" id="ARBA00022837"/>
    </source>
</evidence>
<evidence type="ECO:0000256" key="18">
    <source>
        <dbReference type="PIRSR" id="PIRSR621190-3"/>
    </source>
</evidence>
<evidence type="ECO:0000256" key="8">
    <source>
        <dbReference type="ARBA" id="ARBA00022737"/>
    </source>
</evidence>
<dbReference type="InterPro" id="IPR021158">
    <property type="entry name" value="Pept_M10A_Zn_BS"/>
</dbReference>
<dbReference type="Gene3D" id="3.40.390.10">
    <property type="entry name" value="Collagenase (Catalytic Domain)"/>
    <property type="match status" value="1"/>
</dbReference>
<evidence type="ECO:0000256" key="15">
    <source>
        <dbReference type="PIRSR" id="PIRSR001191-1"/>
    </source>
</evidence>
<dbReference type="SUPFAM" id="SSF50923">
    <property type="entry name" value="Hemopexin-like domain"/>
    <property type="match status" value="1"/>
</dbReference>
<dbReference type="InterPro" id="IPR000585">
    <property type="entry name" value="Hemopexin-like_dom"/>
</dbReference>
<keyword evidence="5" id="KW-0645">Protease</keyword>
<dbReference type="GO" id="GO:0035987">
    <property type="term" value="P:endodermal cell differentiation"/>
    <property type="evidence" value="ECO:0007669"/>
    <property type="project" value="Ensembl"/>
</dbReference>
<evidence type="ECO:0000256" key="2">
    <source>
        <dbReference type="ARBA" id="ARBA00010370"/>
    </source>
</evidence>
<evidence type="ECO:0000256" key="20">
    <source>
        <dbReference type="PROSITE-ProRule" id="PRU01011"/>
    </source>
</evidence>
<feature type="binding site" evidence="17">
    <location>
        <position position="238"/>
    </location>
    <ligand>
        <name>Zn(2+)</name>
        <dbReference type="ChEBI" id="CHEBI:29105"/>
        <label>2</label>
        <note>catalytic</note>
    </ligand>
</feature>
<dbReference type="EMBL" id="AAKN02024396">
    <property type="status" value="NOT_ANNOTATED_CDS"/>
    <property type="molecule type" value="Genomic_DNA"/>
</dbReference>
<dbReference type="GO" id="GO:0031012">
    <property type="term" value="C:extracellular matrix"/>
    <property type="evidence" value="ECO:0007669"/>
    <property type="project" value="InterPro"/>
</dbReference>
<dbReference type="PROSITE" id="PS51642">
    <property type="entry name" value="HEMOPEXIN_2"/>
    <property type="match status" value="4"/>
</dbReference>
<protein>
    <submittedName>
        <fullName evidence="23">Matrix metallopeptidase 8</fullName>
    </submittedName>
</protein>
<keyword evidence="11 17" id="KW-0106">Calcium</keyword>
<dbReference type="InterPro" id="IPR018487">
    <property type="entry name" value="Hemopexin-like_repeat"/>
</dbReference>
<dbReference type="GO" id="GO:1903980">
    <property type="term" value="P:positive regulation of microglial cell activation"/>
    <property type="evidence" value="ECO:0007669"/>
    <property type="project" value="Ensembl"/>
</dbReference>
<feature type="binding site" evidence="17">
    <location>
        <position position="200"/>
    </location>
    <ligand>
        <name>Ca(2+)</name>
        <dbReference type="ChEBI" id="CHEBI:29108"/>
        <label>3</label>
    </ligand>
</feature>
<feature type="binding site" evidence="17">
    <location>
        <position position="289"/>
    </location>
    <ligand>
        <name>Ca(2+)</name>
        <dbReference type="ChEBI" id="CHEBI:29108"/>
        <label>4</label>
    </ligand>
</feature>
<comment type="cofactor">
    <cofactor evidence="17">
        <name>Zn(2+)</name>
        <dbReference type="ChEBI" id="CHEBI:29105"/>
    </cofactor>
    <text evidence="17">Binds 2 Zn(2+) ions per subunit.</text>
</comment>
<dbReference type="PANTHER" id="PTHR10201">
    <property type="entry name" value="MATRIX METALLOPROTEINASE"/>
    <property type="match status" value="1"/>
</dbReference>
<dbReference type="AlphaFoldDB" id="H0VPL5"/>
<feature type="binding site" evidence="17">
    <location>
        <position position="198"/>
    </location>
    <ligand>
        <name>Zn(2+)</name>
        <dbReference type="ChEBI" id="CHEBI:29105"/>
        <label>1</label>
    </ligand>
</feature>
<evidence type="ECO:0000256" key="12">
    <source>
        <dbReference type="ARBA" id="ARBA00023049"/>
    </source>
</evidence>
<feature type="binding site" evidence="17">
    <location>
        <position position="170"/>
    </location>
    <ligand>
        <name>Zn(2+)</name>
        <dbReference type="ChEBI" id="CHEBI:29105"/>
        <label>1</label>
    </ligand>
</feature>
<dbReference type="PANTHER" id="PTHR10201:SF137">
    <property type="entry name" value="NEUTROPHIL COLLAGENASE"/>
    <property type="match status" value="1"/>
</dbReference>
<comment type="subcellular location">
    <subcellularLocation>
        <location evidence="1">Secreted</location>
        <location evidence="1">Extracellular space</location>
        <location evidence="1">Extracellular matrix</location>
    </subcellularLocation>
</comment>
<dbReference type="GO" id="GO:0030198">
    <property type="term" value="P:extracellular matrix organization"/>
    <property type="evidence" value="ECO:0007669"/>
    <property type="project" value="TreeGrafter"/>
</dbReference>
<keyword evidence="4" id="KW-0272">Extracellular matrix</keyword>
<feature type="repeat" description="Hemopexin" evidence="20">
    <location>
        <begin position="424"/>
        <end position="467"/>
    </location>
</feature>
<feature type="binding site" evidence="16">
    <location>
        <position position="230"/>
    </location>
    <ligand>
        <name>Zn(2+)</name>
        <dbReference type="ChEBI" id="CHEBI:29105"/>
        <label>2</label>
        <note>catalytic</note>
    </ligand>
</feature>
<keyword evidence="24" id="KW-1185">Reference proteome</keyword>
<evidence type="ECO:0000256" key="4">
    <source>
        <dbReference type="ARBA" id="ARBA00022530"/>
    </source>
</evidence>
<feature type="binding site" evidence="17">
    <location>
        <position position="428"/>
    </location>
    <ligand>
        <name>Ca(2+)</name>
        <dbReference type="ChEBI" id="CHEBI:29108"/>
        <label>4</label>
    </ligand>
</feature>
<comment type="similarity">
    <text evidence="2">Belongs to the peptidase M10A family.</text>
</comment>
<dbReference type="MEROPS" id="M10.002"/>
<dbReference type="eggNOG" id="KOG1565">
    <property type="taxonomic scope" value="Eukaryota"/>
</dbReference>
<reference evidence="24" key="1">
    <citation type="journal article" date="2011" name="Nature">
        <title>A high-resolution map of human evolutionary constraint using 29 mammals.</title>
        <authorList>
            <person name="Lindblad-Toh K."/>
            <person name="Garber M."/>
            <person name="Zuk O."/>
            <person name="Lin M.F."/>
            <person name="Parker B.J."/>
            <person name="Washietl S."/>
            <person name="Kheradpour P."/>
            <person name="Ernst J."/>
            <person name="Jordan G."/>
            <person name="Mauceli E."/>
            <person name="Ward L.D."/>
            <person name="Lowe C.B."/>
            <person name="Holloway A.K."/>
            <person name="Clamp M."/>
            <person name="Gnerre S."/>
            <person name="Alfoldi J."/>
            <person name="Beal K."/>
            <person name="Chang J."/>
            <person name="Clawson H."/>
            <person name="Cuff J."/>
            <person name="Di Palma F."/>
            <person name="Fitzgerald S."/>
            <person name="Flicek P."/>
            <person name="Guttman M."/>
            <person name="Hubisz M.J."/>
            <person name="Jaffe D.B."/>
            <person name="Jungreis I."/>
            <person name="Kent W.J."/>
            <person name="Kostka D."/>
            <person name="Lara M."/>
            <person name="Martins A.L."/>
            <person name="Massingham T."/>
            <person name="Moltke I."/>
            <person name="Raney B.J."/>
            <person name="Rasmussen M.D."/>
            <person name="Robinson J."/>
            <person name="Stark A."/>
            <person name="Vilella A.J."/>
            <person name="Wen J."/>
            <person name="Xie X."/>
            <person name="Zody M.C."/>
            <person name="Baldwin J."/>
            <person name="Bloom T."/>
            <person name="Chin C.W."/>
            <person name="Heiman D."/>
            <person name="Nicol R."/>
            <person name="Nusbaum C."/>
            <person name="Young S."/>
            <person name="Wilkinson J."/>
            <person name="Worley K.C."/>
            <person name="Kovar C.L."/>
            <person name="Muzny D.M."/>
            <person name="Gibbs R.A."/>
            <person name="Cree A."/>
            <person name="Dihn H.H."/>
            <person name="Fowler G."/>
            <person name="Jhangiani S."/>
            <person name="Joshi V."/>
            <person name="Lee S."/>
            <person name="Lewis L.R."/>
            <person name="Nazareth L.V."/>
            <person name="Okwuonu G."/>
            <person name="Santibanez J."/>
            <person name="Warren W.C."/>
            <person name="Mardis E.R."/>
            <person name="Weinstock G.M."/>
            <person name="Wilson R.K."/>
            <person name="Delehaunty K."/>
            <person name="Dooling D."/>
            <person name="Fronik C."/>
            <person name="Fulton L."/>
            <person name="Fulton B."/>
            <person name="Graves T."/>
            <person name="Minx P."/>
            <person name="Sodergren E."/>
            <person name="Birney E."/>
            <person name="Margulies E.H."/>
            <person name="Herrero J."/>
            <person name="Green E.D."/>
            <person name="Haussler D."/>
            <person name="Siepel A."/>
            <person name="Goldman N."/>
            <person name="Pollard K.S."/>
            <person name="Pedersen J.S."/>
            <person name="Lander E.S."/>
            <person name="Kellis M."/>
        </authorList>
    </citation>
    <scope>NUCLEOTIDE SEQUENCE [LARGE SCALE GENOMIC DNA]</scope>
    <source>
        <strain evidence="24">2N</strain>
    </source>
</reference>
<dbReference type="PROSITE" id="PS00024">
    <property type="entry name" value="HEMOPEXIN"/>
    <property type="match status" value="1"/>
</dbReference>
<keyword evidence="14 18" id="KW-1015">Disulfide bond</keyword>
<feature type="modified residue" description="Phosphotyrosine; by PKDCC" evidence="19">
    <location>
        <position position="364"/>
    </location>
</feature>
<dbReference type="InterPro" id="IPR036375">
    <property type="entry name" value="Hemopexin-like_dom_sf"/>
</dbReference>
<organism evidence="23 24">
    <name type="scientific">Cavia porcellus</name>
    <name type="common">Guinea pig</name>
    <dbReference type="NCBI Taxonomy" id="10141"/>
    <lineage>
        <taxon>Eukaryota</taxon>
        <taxon>Metazoa</taxon>
        <taxon>Chordata</taxon>
        <taxon>Craniata</taxon>
        <taxon>Vertebrata</taxon>
        <taxon>Euteleostomi</taxon>
        <taxon>Mammalia</taxon>
        <taxon>Eutheria</taxon>
        <taxon>Euarchontoglires</taxon>
        <taxon>Glires</taxon>
        <taxon>Rodentia</taxon>
        <taxon>Hystricomorpha</taxon>
        <taxon>Caviidae</taxon>
        <taxon>Cavia</taxon>
    </lineage>
</organism>
<feature type="binding site" evidence="17">
    <location>
        <position position="430"/>
    </location>
    <ligand>
        <name>Ca(2+)</name>
        <dbReference type="ChEBI" id="CHEBI:29108"/>
        <label>5</label>
    </ligand>
</feature>
<feature type="repeat" description="Hemopexin" evidence="20">
    <location>
        <begin position="279"/>
        <end position="328"/>
    </location>
</feature>